<proteinExistence type="predicted"/>
<evidence type="ECO:0000256" key="1">
    <source>
        <dbReference type="SAM" id="Phobius"/>
    </source>
</evidence>
<comment type="caution">
    <text evidence="2">The sequence shown here is derived from an EMBL/GenBank/DDBJ whole genome shotgun (WGS) entry which is preliminary data.</text>
</comment>
<organism evidence="2 3">
    <name type="scientific">Sphingomonas crocodyli</name>
    <dbReference type="NCBI Taxonomy" id="1979270"/>
    <lineage>
        <taxon>Bacteria</taxon>
        <taxon>Pseudomonadati</taxon>
        <taxon>Pseudomonadota</taxon>
        <taxon>Alphaproteobacteria</taxon>
        <taxon>Sphingomonadales</taxon>
        <taxon>Sphingomonadaceae</taxon>
        <taxon>Sphingomonas</taxon>
    </lineage>
</organism>
<dbReference type="Pfam" id="PF11804">
    <property type="entry name" value="DUF3325"/>
    <property type="match status" value="1"/>
</dbReference>
<keyword evidence="3" id="KW-1185">Reference proteome</keyword>
<sequence length="85" mass="9071">MTAAILLTMIIGLGVLASAMNLPGRKDFSRRVALRVAGWSLVGTSLFIAIFERGPSIGIVAWCGAGMVATIIVALTQTWRKVRAR</sequence>
<dbReference type="EMBL" id="SACN01000002">
    <property type="protein sequence ID" value="RVT90938.1"/>
    <property type="molecule type" value="Genomic_DNA"/>
</dbReference>
<dbReference type="InterPro" id="IPR021762">
    <property type="entry name" value="DUF3325"/>
</dbReference>
<accession>A0A437LZT4</accession>
<keyword evidence="1" id="KW-0472">Membrane</keyword>
<keyword evidence="1" id="KW-0812">Transmembrane</keyword>
<evidence type="ECO:0000313" key="3">
    <source>
        <dbReference type="Proteomes" id="UP000282971"/>
    </source>
</evidence>
<protein>
    <submittedName>
        <fullName evidence="2">DUF3325 domain-containing protein</fullName>
    </submittedName>
</protein>
<feature type="transmembrane region" description="Helical" evidence="1">
    <location>
        <begin position="32"/>
        <end position="51"/>
    </location>
</feature>
<gene>
    <name evidence="2" type="ORF">EOD43_15485</name>
</gene>
<feature type="transmembrane region" description="Helical" evidence="1">
    <location>
        <begin position="6"/>
        <end position="23"/>
    </location>
</feature>
<dbReference type="Proteomes" id="UP000282971">
    <property type="component" value="Unassembled WGS sequence"/>
</dbReference>
<dbReference type="RefSeq" id="WP_127744953.1">
    <property type="nucleotide sequence ID" value="NZ_SACN01000002.1"/>
</dbReference>
<dbReference type="AlphaFoldDB" id="A0A437LZT4"/>
<dbReference type="OrthoDB" id="8641981at2"/>
<name>A0A437LZT4_9SPHN</name>
<feature type="transmembrane region" description="Helical" evidence="1">
    <location>
        <begin position="57"/>
        <end position="76"/>
    </location>
</feature>
<evidence type="ECO:0000313" key="2">
    <source>
        <dbReference type="EMBL" id="RVT90938.1"/>
    </source>
</evidence>
<reference evidence="2 3" key="1">
    <citation type="submission" date="2019-01" db="EMBL/GenBank/DDBJ databases">
        <authorList>
            <person name="Chen W.-M."/>
        </authorList>
    </citation>
    <scope>NUCLEOTIDE SEQUENCE [LARGE SCALE GENOMIC DNA]</scope>
    <source>
        <strain evidence="2 3">CCP-7</strain>
    </source>
</reference>
<keyword evidence="1" id="KW-1133">Transmembrane helix</keyword>